<evidence type="ECO:0000313" key="1">
    <source>
        <dbReference type="EMBL" id="KAF0915067.1"/>
    </source>
</evidence>
<dbReference type="AlphaFoldDB" id="A0A6G1DRE3"/>
<accession>A0A6G1DRE3</accession>
<comment type="caution">
    <text evidence="1">The sequence shown here is derived from an EMBL/GenBank/DDBJ whole genome shotgun (WGS) entry which is preliminary data.</text>
</comment>
<evidence type="ECO:0000313" key="2">
    <source>
        <dbReference type="Proteomes" id="UP000479710"/>
    </source>
</evidence>
<dbReference type="EMBL" id="SPHZ02000006">
    <property type="protein sequence ID" value="KAF0915067.1"/>
    <property type="molecule type" value="Genomic_DNA"/>
</dbReference>
<dbReference type="Proteomes" id="UP000479710">
    <property type="component" value="Unassembled WGS sequence"/>
</dbReference>
<gene>
    <name evidence="1" type="ORF">E2562_033186</name>
</gene>
<name>A0A6G1DRE3_9ORYZ</name>
<proteinExistence type="predicted"/>
<sequence length="198" mass="22254">MAASRPLPSWVLLERIVRDLRFAGDPTAEGWLPVKCETKKSEGCGEYGSLMAEGLTLYARLDDEHPDCSRLSVRADERFQRSKIQEQLDKQTSQAKSYGTDLSDPGEEFLFDGGPAPYTVKGYVEIADKNLMILTAVVSIFSNCAGKYYLVYDAAYASMSMIPYPPDDCYIPYFNSPLLLRNGDEYTLVLIARNLEYQ</sequence>
<reference evidence="1 2" key="1">
    <citation type="submission" date="2019-11" db="EMBL/GenBank/DDBJ databases">
        <title>Whole genome sequence of Oryza granulata.</title>
        <authorList>
            <person name="Li W."/>
        </authorList>
    </citation>
    <scope>NUCLEOTIDE SEQUENCE [LARGE SCALE GENOMIC DNA]</scope>
    <source>
        <strain evidence="2">cv. Menghai</strain>
        <tissue evidence="1">Leaf</tissue>
    </source>
</reference>
<keyword evidence="2" id="KW-1185">Reference proteome</keyword>
<protein>
    <submittedName>
        <fullName evidence="1">Uncharacterized protein</fullName>
    </submittedName>
</protein>
<organism evidence="1 2">
    <name type="scientific">Oryza meyeriana var. granulata</name>
    <dbReference type="NCBI Taxonomy" id="110450"/>
    <lineage>
        <taxon>Eukaryota</taxon>
        <taxon>Viridiplantae</taxon>
        <taxon>Streptophyta</taxon>
        <taxon>Embryophyta</taxon>
        <taxon>Tracheophyta</taxon>
        <taxon>Spermatophyta</taxon>
        <taxon>Magnoliopsida</taxon>
        <taxon>Liliopsida</taxon>
        <taxon>Poales</taxon>
        <taxon>Poaceae</taxon>
        <taxon>BOP clade</taxon>
        <taxon>Oryzoideae</taxon>
        <taxon>Oryzeae</taxon>
        <taxon>Oryzinae</taxon>
        <taxon>Oryza</taxon>
        <taxon>Oryza meyeriana</taxon>
    </lineage>
</organism>